<accession>A0A645CY89</accession>
<name>A0A645CY89_9ZZZZ</name>
<gene>
    <name evidence="1" type="ORF">SDC9_129185</name>
</gene>
<comment type="caution">
    <text evidence="1">The sequence shown here is derived from an EMBL/GenBank/DDBJ whole genome shotgun (WGS) entry which is preliminary data.</text>
</comment>
<dbReference type="AlphaFoldDB" id="A0A645CY89"/>
<protein>
    <submittedName>
        <fullName evidence="1">Uncharacterized protein</fullName>
    </submittedName>
</protein>
<organism evidence="1">
    <name type="scientific">bioreactor metagenome</name>
    <dbReference type="NCBI Taxonomy" id="1076179"/>
    <lineage>
        <taxon>unclassified sequences</taxon>
        <taxon>metagenomes</taxon>
        <taxon>ecological metagenomes</taxon>
    </lineage>
</organism>
<dbReference type="EMBL" id="VSSQ01031297">
    <property type="protein sequence ID" value="MPM82126.1"/>
    <property type="molecule type" value="Genomic_DNA"/>
</dbReference>
<reference evidence="1" key="1">
    <citation type="submission" date="2019-08" db="EMBL/GenBank/DDBJ databases">
        <authorList>
            <person name="Kucharzyk K."/>
            <person name="Murdoch R.W."/>
            <person name="Higgins S."/>
            <person name="Loffler F."/>
        </authorList>
    </citation>
    <scope>NUCLEOTIDE SEQUENCE</scope>
</reference>
<evidence type="ECO:0000313" key="1">
    <source>
        <dbReference type="EMBL" id="MPM82126.1"/>
    </source>
</evidence>
<proteinExistence type="predicted"/>
<sequence length="93" mass="10627">MSLLFEYNAVHIGFGKNISHRSPTLDGNFAEVFLELQNPLTRLGFQDNTHRLGLTIGISAEIDDARTGFPLRHIVIFVTRNTRYRKTFDVMCT</sequence>